<reference evidence="2 3" key="1">
    <citation type="submission" date="2024-02" db="EMBL/GenBank/DDBJ databases">
        <title>High-quality chromosome-scale genome assembly of Pensacola bahiagrass (Paspalum notatum Flugge var. saurae).</title>
        <authorList>
            <person name="Vega J.M."/>
            <person name="Podio M."/>
            <person name="Orjuela J."/>
            <person name="Siena L.A."/>
            <person name="Pessino S.C."/>
            <person name="Combes M.C."/>
            <person name="Mariac C."/>
            <person name="Albertini E."/>
            <person name="Pupilli F."/>
            <person name="Ortiz J.P.A."/>
            <person name="Leblanc O."/>
        </authorList>
    </citation>
    <scope>NUCLEOTIDE SEQUENCE [LARGE SCALE GENOMIC DNA]</scope>
    <source>
        <strain evidence="2">R1</strain>
        <tissue evidence="2">Leaf</tissue>
    </source>
</reference>
<keyword evidence="3" id="KW-1185">Reference proteome</keyword>
<feature type="compositionally biased region" description="Pro residues" evidence="1">
    <location>
        <begin position="1"/>
        <end position="12"/>
    </location>
</feature>
<proteinExistence type="predicted"/>
<dbReference type="AlphaFoldDB" id="A0AAQ3TDL6"/>
<name>A0AAQ3TDL6_PASNO</name>
<sequence length="64" mass="6586">MSSQGAPPPPLPGAAAAPSGASGPLSRRGPSQASHRPLPPRATLLQTARMSQGSHFGSKLLRFW</sequence>
<gene>
    <name evidence="2" type="ORF">U9M48_018784</name>
</gene>
<dbReference type="EMBL" id="CP144748">
    <property type="protein sequence ID" value="WVZ70087.1"/>
    <property type="molecule type" value="Genomic_DNA"/>
</dbReference>
<evidence type="ECO:0000313" key="2">
    <source>
        <dbReference type="EMBL" id="WVZ70087.1"/>
    </source>
</evidence>
<protein>
    <submittedName>
        <fullName evidence="2">Uncharacterized protein</fullName>
    </submittedName>
</protein>
<dbReference type="Proteomes" id="UP001341281">
    <property type="component" value="Chromosome 04"/>
</dbReference>
<evidence type="ECO:0000256" key="1">
    <source>
        <dbReference type="SAM" id="MobiDB-lite"/>
    </source>
</evidence>
<evidence type="ECO:0000313" key="3">
    <source>
        <dbReference type="Proteomes" id="UP001341281"/>
    </source>
</evidence>
<organism evidence="2 3">
    <name type="scientific">Paspalum notatum var. saurae</name>
    <dbReference type="NCBI Taxonomy" id="547442"/>
    <lineage>
        <taxon>Eukaryota</taxon>
        <taxon>Viridiplantae</taxon>
        <taxon>Streptophyta</taxon>
        <taxon>Embryophyta</taxon>
        <taxon>Tracheophyta</taxon>
        <taxon>Spermatophyta</taxon>
        <taxon>Magnoliopsida</taxon>
        <taxon>Liliopsida</taxon>
        <taxon>Poales</taxon>
        <taxon>Poaceae</taxon>
        <taxon>PACMAD clade</taxon>
        <taxon>Panicoideae</taxon>
        <taxon>Andropogonodae</taxon>
        <taxon>Paspaleae</taxon>
        <taxon>Paspalinae</taxon>
        <taxon>Paspalum</taxon>
    </lineage>
</organism>
<feature type="compositionally biased region" description="Low complexity" evidence="1">
    <location>
        <begin position="13"/>
        <end position="26"/>
    </location>
</feature>
<feature type="compositionally biased region" description="Polar residues" evidence="1">
    <location>
        <begin position="44"/>
        <end position="55"/>
    </location>
</feature>
<feature type="region of interest" description="Disordered" evidence="1">
    <location>
        <begin position="1"/>
        <end position="64"/>
    </location>
</feature>
<accession>A0AAQ3TDL6</accession>